<evidence type="ECO:0000256" key="7">
    <source>
        <dbReference type="ARBA" id="ARBA00022833"/>
    </source>
</evidence>
<name>A0A9W8AJD2_9FUNG</name>
<evidence type="ECO:0000256" key="4">
    <source>
        <dbReference type="ARBA" id="ARBA00022737"/>
    </source>
</evidence>
<keyword evidence="9" id="KW-0472">Membrane</keyword>
<dbReference type="InterPro" id="IPR051628">
    <property type="entry name" value="LUBAC_E3_Ligases"/>
</dbReference>
<keyword evidence="9" id="KW-1133">Transmembrane helix</keyword>
<keyword evidence="2" id="KW-0808">Transferase</keyword>
<dbReference type="SUPFAM" id="SSF57850">
    <property type="entry name" value="RING/U-box"/>
    <property type="match status" value="1"/>
</dbReference>
<dbReference type="Pfam" id="PF26200">
    <property type="entry name" value="Rcat_RNF216"/>
    <property type="match status" value="1"/>
</dbReference>
<proteinExistence type="predicted"/>
<evidence type="ECO:0000313" key="12">
    <source>
        <dbReference type="Proteomes" id="UP001150569"/>
    </source>
</evidence>
<feature type="transmembrane region" description="Helical" evidence="9">
    <location>
        <begin position="564"/>
        <end position="582"/>
    </location>
</feature>
<keyword evidence="12" id="KW-1185">Reference proteome</keyword>
<evidence type="ECO:0000256" key="1">
    <source>
        <dbReference type="ARBA" id="ARBA00004906"/>
    </source>
</evidence>
<organism evidence="11 12">
    <name type="scientific">Tieghemiomyces parasiticus</name>
    <dbReference type="NCBI Taxonomy" id="78921"/>
    <lineage>
        <taxon>Eukaryota</taxon>
        <taxon>Fungi</taxon>
        <taxon>Fungi incertae sedis</taxon>
        <taxon>Zoopagomycota</taxon>
        <taxon>Kickxellomycotina</taxon>
        <taxon>Dimargaritomycetes</taxon>
        <taxon>Dimargaritales</taxon>
        <taxon>Dimargaritaceae</taxon>
        <taxon>Tieghemiomyces</taxon>
    </lineage>
</organism>
<feature type="transmembrane region" description="Helical" evidence="9">
    <location>
        <begin position="588"/>
        <end position="611"/>
    </location>
</feature>
<evidence type="ECO:0000256" key="2">
    <source>
        <dbReference type="ARBA" id="ARBA00022679"/>
    </source>
</evidence>
<sequence length="835" mass="92750">MATATTGPWVLNTHELHILEEVRASFPDCDANFIAYLIKQLAHQPSIVSRPPHAPPNSRAKHRTQRRTSAGKADGSAPGTPLTSPSGPRPLVARVTEKVELMGDLYPRQPSFSTASAADAAITDYANFYLAVLNQVFPHWAASSLREWINRTVVHRTGQSLLHAPTDGPLREPGHGRVAASGTQVSSVANSQGLFGAFPDSLVNEYLNHQARCVHHPESPSGQPSELGPTNSPCSVAPPETIWMAGQVVTGLIRSWADQLAGAFRSDPACPHPSVPDIIAPRVTGTPPGVLNPGDYFRPPAYREGARLRLFRTFPMLYRSTVDAVLAENHGDFIPSYYQLQDIKDREPNSWFKSVLQQFIPGRPKQAEDHPSMYHLDLLRDIDALDRATRWKQVASDRCVAVALNEEEYERHGQLITCGCCYDEFPFERLASCTAGHLCCHDCLRRFTEEFTFGQAGGKQLTDDSDGGLADLRCIGHGDCVGCYTPTTLQQALPLEILTQYDQETARRSLTRWRRNQGPTPQAETVVTCSVCAYAYLVPPTGLTTRWWLAGSGNTSIVWQRLGTALRAGLTILAVAGGIYLLDKLVTLVLGLHMTIILESCMAFIFPPVVVSRVFGVRHANFRAQLRELYQSQAARRDPVGTTTLPTGIYQCPNPRCRRLVCPTCDKPLTPDHRCGESYKEAMKRYIDRAMDEAVKRTCPRCQMSFVKSDGCNKMTCRCGYTMCYVCRRDIAQVSYAHFCQHFRAIPGSRCNQCDRCDLYKSEDEETARRQAAEKAKREFMARHPVEQVAKVNNGRTPIGVIDLDREYQFGDGVLSVMNGTLEQWVLHTLAFIIG</sequence>
<protein>
    <recommendedName>
        <fullName evidence="10">RING-type domain-containing protein</fullName>
    </recommendedName>
</protein>
<keyword evidence="3" id="KW-0479">Metal-binding</keyword>
<accession>A0A9W8AJD2</accession>
<dbReference type="CDD" id="cd16630">
    <property type="entry name" value="RING-HC_RBR_RNF216"/>
    <property type="match status" value="1"/>
</dbReference>
<comment type="caution">
    <text evidence="11">The sequence shown here is derived from an EMBL/GenBank/DDBJ whole genome shotgun (WGS) entry which is preliminary data.</text>
</comment>
<evidence type="ECO:0000313" key="11">
    <source>
        <dbReference type="EMBL" id="KAJ1928823.1"/>
    </source>
</evidence>
<dbReference type="OrthoDB" id="10009520at2759"/>
<dbReference type="InterPro" id="IPR047544">
    <property type="entry name" value="RING-HC_RBR_RNF216"/>
</dbReference>
<dbReference type="Proteomes" id="UP001150569">
    <property type="component" value="Unassembled WGS sequence"/>
</dbReference>
<keyword evidence="6" id="KW-0833">Ubl conjugation pathway</keyword>
<keyword evidence="5" id="KW-0863">Zinc-finger</keyword>
<dbReference type="CDD" id="cd20353">
    <property type="entry name" value="Rcat_RBR_RNF216"/>
    <property type="match status" value="1"/>
</dbReference>
<evidence type="ECO:0000256" key="8">
    <source>
        <dbReference type="SAM" id="MobiDB-lite"/>
    </source>
</evidence>
<dbReference type="EMBL" id="JANBPT010000058">
    <property type="protein sequence ID" value="KAJ1928823.1"/>
    <property type="molecule type" value="Genomic_DNA"/>
</dbReference>
<evidence type="ECO:0000256" key="3">
    <source>
        <dbReference type="ARBA" id="ARBA00022723"/>
    </source>
</evidence>
<comment type="pathway">
    <text evidence="1">Protein modification; protein ubiquitination.</text>
</comment>
<dbReference type="AlphaFoldDB" id="A0A9W8AJD2"/>
<evidence type="ECO:0000256" key="5">
    <source>
        <dbReference type="ARBA" id="ARBA00022771"/>
    </source>
</evidence>
<dbReference type="GO" id="GO:0008270">
    <property type="term" value="F:zinc ion binding"/>
    <property type="evidence" value="ECO:0007669"/>
    <property type="project" value="UniProtKB-KW"/>
</dbReference>
<dbReference type="PROSITE" id="PS51873">
    <property type="entry name" value="TRIAD"/>
    <property type="match status" value="1"/>
</dbReference>
<keyword evidence="9" id="KW-0812">Transmembrane</keyword>
<feature type="domain" description="RING-type" evidence="10">
    <location>
        <begin position="414"/>
        <end position="755"/>
    </location>
</feature>
<dbReference type="PANTHER" id="PTHR22770">
    <property type="entry name" value="UBIQUITIN CONJUGATING ENZYME 7 INTERACTING PROTEIN-RELATED"/>
    <property type="match status" value="1"/>
</dbReference>
<dbReference type="PANTHER" id="PTHR22770:SF42">
    <property type="entry name" value="FINGER PROTEIN (ZIN), PUTATIVE (AFU_ORTHOLOGUE AFUA_4G03910)-RELATED"/>
    <property type="match status" value="1"/>
</dbReference>
<evidence type="ECO:0000256" key="6">
    <source>
        <dbReference type="ARBA" id="ARBA00022786"/>
    </source>
</evidence>
<keyword evidence="4" id="KW-0677">Repeat</keyword>
<feature type="region of interest" description="Disordered" evidence="8">
    <location>
        <begin position="47"/>
        <end position="90"/>
    </location>
</feature>
<dbReference type="InterPro" id="IPR047546">
    <property type="entry name" value="Rcat_RBR_RNF216"/>
</dbReference>
<dbReference type="GO" id="GO:0016740">
    <property type="term" value="F:transferase activity"/>
    <property type="evidence" value="ECO:0007669"/>
    <property type="project" value="UniProtKB-KW"/>
</dbReference>
<evidence type="ECO:0000259" key="10">
    <source>
        <dbReference type="PROSITE" id="PS51873"/>
    </source>
</evidence>
<evidence type="ECO:0000256" key="9">
    <source>
        <dbReference type="SAM" id="Phobius"/>
    </source>
</evidence>
<dbReference type="Gene3D" id="1.20.120.1750">
    <property type="match status" value="1"/>
</dbReference>
<dbReference type="InterPro" id="IPR044066">
    <property type="entry name" value="TRIAD_supradom"/>
</dbReference>
<feature type="region of interest" description="Disordered" evidence="8">
    <location>
        <begin position="214"/>
        <end position="234"/>
    </location>
</feature>
<reference evidence="11" key="1">
    <citation type="submission" date="2022-07" db="EMBL/GenBank/DDBJ databases">
        <title>Phylogenomic reconstructions and comparative analyses of Kickxellomycotina fungi.</title>
        <authorList>
            <person name="Reynolds N.K."/>
            <person name="Stajich J.E."/>
            <person name="Barry K."/>
            <person name="Grigoriev I.V."/>
            <person name="Crous P."/>
            <person name="Smith M.E."/>
        </authorList>
    </citation>
    <scope>NUCLEOTIDE SEQUENCE</scope>
    <source>
        <strain evidence="11">RSA 861</strain>
    </source>
</reference>
<dbReference type="Pfam" id="PF26191">
    <property type="entry name" value="RING-HC_RBR_RNF216"/>
    <property type="match status" value="1"/>
</dbReference>
<feature type="compositionally biased region" description="Polar residues" evidence="8">
    <location>
        <begin position="220"/>
        <end position="234"/>
    </location>
</feature>
<gene>
    <name evidence="11" type="ORF">IWQ60_001726</name>
</gene>
<keyword evidence="7" id="KW-0862">Zinc</keyword>